<evidence type="ECO:0000313" key="1">
    <source>
        <dbReference type="EMBL" id="KAA5493349.1"/>
    </source>
</evidence>
<dbReference type="Proteomes" id="UP000491168">
    <property type="component" value="Unassembled WGS sequence"/>
</dbReference>
<comment type="caution">
    <text evidence="1">The sequence shown here is derived from an EMBL/GenBank/DDBJ whole genome shotgun (WGS) entry which is preliminary data.</text>
</comment>
<proteinExistence type="predicted"/>
<dbReference type="AlphaFoldDB" id="A0A5M6AQ33"/>
<organism evidence="1 2">
    <name type="scientific">Bacteroides caccae</name>
    <dbReference type="NCBI Taxonomy" id="47678"/>
    <lineage>
        <taxon>Bacteria</taxon>
        <taxon>Pseudomonadati</taxon>
        <taxon>Bacteroidota</taxon>
        <taxon>Bacteroidia</taxon>
        <taxon>Bacteroidales</taxon>
        <taxon>Bacteroidaceae</taxon>
        <taxon>Bacteroides</taxon>
    </lineage>
</organism>
<accession>A0A5M6AQ33</accession>
<protein>
    <submittedName>
        <fullName evidence="1">Uncharacterized protein</fullName>
    </submittedName>
</protein>
<sequence>MQRKALFGDIALHSSLFLFIKHLFYEIRSILNVHIPLSLLSSNQNRLFSSDISSKKNFKVRVL</sequence>
<dbReference type="EMBL" id="VVYF01000006">
    <property type="protein sequence ID" value="KAA5493349.1"/>
    <property type="molecule type" value="Genomic_DNA"/>
</dbReference>
<reference evidence="1 2" key="1">
    <citation type="journal article" date="2019" name="Nat. Med.">
        <title>A library of human gut bacterial isolates paired with longitudinal multiomics data enables mechanistic microbiome research.</title>
        <authorList>
            <person name="Poyet M."/>
            <person name="Groussin M."/>
            <person name="Gibbons S.M."/>
            <person name="Avila-Pacheco J."/>
            <person name="Jiang X."/>
            <person name="Kearney S.M."/>
            <person name="Perrotta A.R."/>
            <person name="Berdy B."/>
            <person name="Zhao S."/>
            <person name="Lieberman T.D."/>
            <person name="Swanson P.K."/>
            <person name="Smith M."/>
            <person name="Roesemann S."/>
            <person name="Alexander J.E."/>
            <person name="Rich S.A."/>
            <person name="Livny J."/>
            <person name="Vlamakis H."/>
            <person name="Clish C."/>
            <person name="Bullock K."/>
            <person name="Deik A."/>
            <person name="Scott J."/>
            <person name="Pierce K.A."/>
            <person name="Xavier R.J."/>
            <person name="Alm E.J."/>
        </authorList>
    </citation>
    <scope>NUCLEOTIDE SEQUENCE [LARGE SCALE GENOMIC DNA]</scope>
    <source>
        <strain evidence="1 2">BIOML-A21</strain>
    </source>
</reference>
<evidence type="ECO:0000313" key="2">
    <source>
        <dbReference type="Proteomes" id="UP000491168"/>
    </source>
</evidence>
<gene>
    <name evidence="1" type="ORF">F2Y35_06495</name>
</gene>
<name>A0A5M6AQ33_9BACE</name>